<sequence length="204" mass="23127">MALSKNFDHLFKILIVGDSCVDKSGMLEQFTDSSFSYPFVSTIGIDFKIKTIDLNGMKIKLQILDSTGQERFQNITTSYYRDAMGIMLVYDVTNPSSFDHVTQWLENIYKHASSDVLVMLIGNKCDEKNGRAVSKAWGEKVAADYSAIFNETSAKSNANIDKILNEMAEAILNNMQKQQQSKQNIIRFRHQEDSTIIEGRRNSC</sequence>
<evidence type="ECO:0000313" key="2">
    <source>
        <dbReference type="WBParaSite" id="ES5_v2.g15190.t1"/>
    </source>
</evidence>
<reference evidence="2" key="1">
    <citation type="submission" date="2022-11" db="UniProtKB">
        <authorList>
            <consortium name="WormBaseParasite"/>
        </authorList>
    </citation>
    <scope>IDENTIFICATION</scope>
</reference>
<dbReference type="WBParaSite" id="ES5_v2.g15190.t1">
    <property type="protein sequence ID" value="ES5_v2.g15190.t1"/>
    <property type="gene ID" value="ES5_v2.g15190"/>
</dbReference>
<name>A0AC34FEE4_9BILA</name>
<proteinExistence type="predicted"/>
<evidence type="ECO:0000313" key="1">
    <source>
        <dbReference type="Proteomes" id="UP000887579"/>
    </source>
</evidence>
<dbReference type="Proteomes" id="UP000887579">
    <property type="component" value="Unplaced"/>
</dbReference>
<organism evidence="1 2">
    <name type="scientific">Panagrolaimus sp. ES5</name>
    <dbReference type="NCBI Taxonomy" id="591445"/>
    <lineage>
        <taxon>Eukaryota</taxon>
        <taxon>Metazoa</taxon>
        <taxon>Ecdysozoa</taxon>
        <taxon>Nematoda</taxon>
        <taxon>Chromadorea</taxon>
        <taxon>Rhabditida</taxon>
        <taxon>Tylenchina</taxon>
        <taxon>Panagrolaimomorpha</taxon>
        <taxon>Panagrolaimoidea</taxon>
        <taxon>Panagrolaimidae</taxon>
        <taxon>Panagrolaimus</taxon>
    </lineage>
</organism>
<protein>
    <submittedName>
        <fullName evidence="2">Uncharacterized protein</fullName>
    </submittedName>
</protein>
<accession>A0AC34FEE4</accession>